<dbReference type="EMBL" id="AP035884">
    <property type="protein sequence ID" value="BFP53414.1"/>
    <property type="molecule type" value="Genomic_DNA"/>
</dbReference>
<dbReference type="GO" id="GO:0000976">
    <property type="term" value="F:transcription cis-regulatory region binding"/>
    <property type="evidence" value="ECO:0007669"/>
    <property type="project" value="TreeGrafter"/>
</dbReference>
<reference evidence="7" key="1">
    <citation type="submission" date="2024-07" db="EMBL/GenBank/DDBJ databases">
        <title>Complete genome sequences of cellulolytic bacteria, Kitasatospora sp. CMC57 and Streptomyces sp. CMC78, isolated from Japanese agricultural soil.</title>
        <authorList>
            <person name="Hashimoto T."/>
            <person name="Ito M."/>
            <person name="Iwamoto M."/>
            <person name="Fukahori D."/>
            <person name="Shoda T."/>
            <person name="Sakoda M."/>
            <person name="Morohoshi T."/>
            <person name="Mitsuboshi M."/>
            <person name="Nishizawa T."/>
        </authorList>
    </citation>
    <scope>NUCLEOTIDE SEQUENCE</scope>
    <source>
        <strain evidence="7">CMC78</strain>
    </source>
</reference>
<dbReference type="PRINTS" id="PR00455">
    <property type="entry name" value="HTHTETR"/>
</dbReference>
<dbReference type="AlphaFoldDB" id="A0AB33KI24"/>
<keyword evidence="1" id="KW-0805">Transcription regulation</keyword>
<keyword evidence="2 4" id="KW-0238">DNA-binding</keyword>
<evidence type="ECO:0000256" key="3">
    <source>
        <dbReference type="ARBA" id="ARBA00023163"/>
    </source>
</evidence>
<evidence type="ECO:0000256" key="5">
    <source>
        <dbReference type="SAM" id="MobiDB-lite"/>
    </source>
</evidence>
<accession>A0AB33KI24</accession>
<feature type="region of interest" description="Disordered" evidence="5">
    <location>
        <begin position="204"/>
        <end position="241"/>
    </location>
</feature>
<dbReference type="PROSITE" id="PS01081">
    <property type="entry name" value="HTH_TETR_1"/>
    <property type="match status" value="1"/>
</dbReference>
<feature type="compositionally biased region" description="Basic and acidic residues" evidence="5">
    <location>
        <begin position="214"/>
        <end position="241"/>
    </location>
</feature>
<dbReference type="KEGG" id="stcm:SCMC78_32210"/>
<dbReference type="InterPro" id="IPR036271">
    <property type="entry name" value="Tet_transcr_reg_TetR-rel_C_sf"/>
</dbReference>
<organism evidence="7">
    <name type="scientific">Streptomyces sp. CMC78</name>
    <dbReference type="NCBI Taxonomy" id="3231512"/>
    <lineage>
        <taxon>Bacteria</taxon>
        <taxon>Bacillati</taxon>
        <taxon>Actinomycetota</taxon>
        <taxon>Actinomycetes</taxon>
        <taxon>Kitasatosporales</taxon>
        <taxon>Streptomycetaceae</taxon>
        <taxon>Streptomyces</taxon>
    </lineage>
</organism>
<sequence length="241" mass="26200">MAQRKQERAEQTRRVLLHAAAEVFDEFGYAGASITRILKRAGVTAGALYFHFGSKEDLARAVMNSQPESLVPLIAAGGLQRLIDLTLVWSWQLQRDPLLRAGVRLTNEQAAMGGSLNADPYDNFRGIMTGCLHEAREEGELQPGIDPVVVAEFVVAACTGMQMYSNVISGRKDLPERTQQMWNLLLPGIAVPSVIIRADATPARGISLMPGTPERTDAPERAGAPERTDATARNRAPEQPG</sequence>
<dbReference type="GO" id="GO:0003700">
    <property type="term" value="F:DNA-binding transcription factor activity"/>
    <property type="evidence" value="ECO:0007669"/>
    <property type="project" value="TreeGrafter"/>
</dbReference>
<evidence type="ECO:0000313" key="7">
    <source>
        <dbReference type="EMBL" id="BFP53414.1"/>
    </source>
</evidence>
<dbReference type="PANTHER" id="PTHR30055">
    <property type="entry name" value="HTH-TYPE TRANSCRIPTIONAL REGULATOR RUTR"/>
    <property type="match status" value="1"/>
</dbReference>
<feature type="domain" description="HTH tetR-type" evidence="6">
    <location>
        <begin position="10"/>
        <end position="70"/>
    </location>
</feature>
<dbReference type="PANTHER" id="PTHR30055:SF234">
    <property type="entry name" value="HTH-TYPE TRANSCRIPTIONAL REGULATOR BETI"/>
    <property type="match status" value="1"/>
</dbReference>
<gene>
    <name evidence="7" type="ORF">SCMC78_32210</name>
</gene>
<evidence type="ECO:0000259" key="6">
    <source>
        <dbReference type="PROSITE" id="PS50977"/>
    </source>
</evidence>
<proteinExistence type="predicted"/>
<dbReference type="InterPro" id="IPR009057">
    <property type="entry name" value="Homeodomain-like_sf"/>
</dbReference>
<dbReference type="Pfam" id="PF00440">
    <property type="entry name" value="TetR_N"/>
    <property type="match status" value="1"/>
</dbReference>
<keyword evidence="3" id="KW-0804">Transcription</keyword>
<dbReference type="Gene3D" id="1.10.357.10">
    <property type="entry name" value="Tetracycline Repressor, domain 2"/>
    <property type="match status" value="1"/>
</dbReference>
<protein>
    <submittedName>
        <fullName evidence="7">ScbR family autoregulator-binding transcription factor</fullName>
    </submittedName>
</protein>
<evidence type="ECO:0000256" key="4">
    <source>
        <dbReference type="PROSITE-ProRule" id="PRU00335"/>
    </source>
</evidence>
<evidence type="ECO:0000256" key="1">
    <source>
        <dbReference type="ARBA" id="ARBA00023015"/>
    </source>
</evidence>
<dbReference type="InterPro" id="IPR001647">
    <property type="entry name" value="HTH_TetR"/>
</dbReference>
<name>A0AB33KI24_9ACTN</name>
<dbReference type="NCBIfam" id="NF041196">
    <property type="entry name" value="ScbR_bind_reg"/>
    <property type="match status" value="1"/>
</dbReference>
<feature type="DNA-binding region" description="H-T-H motif" evidence="4">
    <location>
        <begin position="33"/>
        <end position="52"/>
    </location>
</feature>
<dbReference type="RefSeq" id="WP_408053859.1">
    <property type="nucleotide sequence ID" value="NZ_AP035884.1"/>
</dbReference>
<dbReference type="PROSITE" id="PS50977">
    <property type="entry name" value="HTH_TETR_2"/>
    <property type="match status" value="1"/>
</dbReference>
<dbReference type="Pfam" id="PF21935">
    <property type="entry name" value="TetR_C_45"/>
    <property type="match status" value="1"/>
</dbReference>
<evidence type="ECO:0000256" key="2">
    <source>
        <dbReference type="ARBA" id="ARBA00023125"/>
    </source>
</evidence>
<dbReference type="SUPFAM" id="SSF48498">
    <property type="entry name" value="Tetracyclin repressor-like, C-terminal domain"/>
    <property type="match status" value="1"/>
</dbReference>
<dbReference type="InterPro" id="IPR023772">
    <property type="entry name" value="DNA-bd_HTH_TetR-type_CS"/>
</dbReference>
<dbReference type="InterPro" id="IPR047923">
    <property type="entry name" value="ArpA-like"/>
</dbReference>
<dbReference type="InterPro" id="IPR050109">
    <property type="entry name" value="HTH-type_TetR-like_transc_reg"/>
</dbReference>
<dbReference type="SUPFAM" id="SSF46689">
    <property type="entry name" value="Homeodomain-like"/>
    <property type="match status" value="1"/>
</dbReference>
<dbReference type="InterPro" id="IPR054126">
    <property type="entry name" value="CprB_TetR_C"/>
</dbReference>